<protein>
    <recommendedName>
        <fullName evidence="7">ABC-2 type transporter transmembrane domain-containing protein</fullName>
    </recommendedName>
</protein>
<reference evidence="8" key="1">
    <citation type="journal article" date="2014" name="Front. Microbiol.">
        <title>High frequency of phylogenetically diverse reductive dehalogenase-homologous genes in deep subseafloor sedimentary metagenomes.</title>
        <authorList>
            <person name="Kawai M."/>
            <person name="Futagami T."/>
            <person name="Toyoda A."/>
            <person name="Takaki Y."/>
            <person name="Nishi S."/>
            <person name="Hori S."/>
            <person name="Arai W."/>
            <person name="Tsubouchi T."/>
            <person name="Morono Y."/>
            <person name="Uchiyama I."/>
            <person name="Ito T."/>
            <person name="Fujiyama A."/>
            <person name="Inagaki F."/>
            <person name="Takami H."/>
        </authorList>
    </citation>
    <scope>NUCLEOTIDE SEQUENCE</scope>
    <source>
        <strain evidence="8">Expedition CK06-06</strain>
    </source>
</reference>
<keyword evidence="4 6" id="KW-1133">Transmembrane helix</keyword>
<evidence type="ECO:0000256" key="2">
    <source>
        <dbReference type="ARBA" id="ARBA00022475"/>
    </source>
</evidence>
<evidence type="ECO:0000256" key="3">
    <source>
        <dbReference type="ARBA" id="ARBA00022692"/>
    </source>
</evidence>
<name>X1M932_9ZZZZ</name>
<feature type="non-terminal residue" evidence="8">
    <location>
        <position position="109"/>
    </location>
</feature>
<keyword evidence="5 6" id="KW-0472">Membrane</keyword>
<evidence type="ECO:0000256" key="1">
    <source>
        <dbReference type="ARBA" id="ARBA00004651"/>
    </source>
</evidence>
<organism evidence="8">
    <name type="scientific">marine sediment metagenome</name>
    <dbReference type="NCBI Taxonomy" id="412755"/>
    <lineage>
        <taxon>unclassified sequences</taxon>
        <taxon>metagenomes</taxon>
        <taxon>ecological metagenomes</taxon>
    </lineage>
</organism>
<dbReference type="PANTHER" id="PTHR30294">
    <property type="entry name" value="MEMBRANE COMPONENT OF ABC TRANSPORTER YHHJ-RELATED"/>
    <property type="match status" value="1"/>
</dbReference>
<feature type="transmembrane region" description="Helical" evidence="6">
    <location>
        <begin position="21"/>
        <end position="41"/>
    </location>
</feature>
<accession>X1M932</accession>
<keyword evidence="2" id="KW-1003">Cell membrane</keyword>
<dbReference type="InterPro" id="IPR051449">
    <property type="entry name" value="ABC-2_transporter_component"/>
</dbReference>
<keyword evidence="3 6" id="KW-0812">Transmembrane</keyword>
<gene>
    <name evidence="8" type="ORF">S06H3_20509</name>
</gene>
<proteinExistence type="predicted"/>
<evidence type="ECO:0000256" key="6">
    <source>
        <dbReference type="SAM" id="Phobius"/>
    </source>
</evidence>
<dbReference type="PANTHER" id="PTHR30294:SF29">
    <property type="entry name" value="MULTIDRUG ABC TRANSPORTER PERMEASE YBHS-RELATED"/>
    <property type="match status" value="1"/>
</dbReference>
<feature type="domain" description="ABC-2 type transporter transmembrane" evidence="7">
    <location>
        <begin position="23"/>
        <end position="107"/>
    </location>
</feature>
<dbReference type="Pfam" id="PF12698">
    <property type="entry name" value="ABC2_membrane_3"/>
    <property type="match status" value="1"/>
</dbReference>
<evidence type="ECO:0000313" key="8">
    <source>
        <dbReference type="EMBL" id="GAI14596.1"/>
    </source>
</evidence>
<evidence type="ECO:0000259" key="7">
    <source>
        <dbReference type="Pfam" id="PF12698"/>
    </source>
</evidence>
<comment type="subcellular location">
    <subcellularLocation>
        <location evidence="1">Cell membrane</location>
        <topology evidence="1">Multi-pass membrane protein</topology>
    </subcellularLocation>
</comment>
<dbReference type="AlphaFoldDB" id="X1M932"/>
<sequence>MKFLELAKRNLKETYRDPLALGFLLGFPLLFMVLMGVAFGGDTISSYPIGVIDDDDTPLSQAFINEALADVEALEVSNYDDTATARKDLKFGDLTAYVVIPQGFGEQVS</sequence>
<dbReference type="EMBL" id="BARV01010626">
    <property type="protein sequence ID" value="GAI14596.1"/>
    <property type="molecule type" value="Genomic_DNA"/>
</dbReference>
<evidence type="ECO:0000256" key="4">
    <source>
        <dbReference type="ARBA" id="ARBA00022989"/>
    </source>
</evidence>
<comment type="caution">
    <text evidence="8">The sequence shown here is derived from an EMBL/GenBank/DDBJ whole genome shotgun (WGS) entry which is preliminary data.</text>
</comment>
<evidence type="ECO:0000256" key="5">
    <source>
        <dbReference type="ARBA" id="ARBA00023136"/>
    </source>
</evidence>
<dbReference type="Gene3D" id="3.40.1710.10">
    <property type="entry name" value="abc type-2 transporter like domain"/>
    <property type="match status" value="1"/>
</dbReference>
<dbReference type="InterPro" id="IPR013525">
    <property type="entry name" value="ABC2_TM"/>
</dbReference>
<dbReference type="GO" id="GO:0140359">
    <property type="term" value="F:ABC-type transporter activity"/>
    <property type="evidence" value="ECO:0007669"/>
    <property type="project" value="InterPro"/>
</dbReference>
<dbReference type="GO" id="GO:0005886">
    <property type="term" value="C:plasma membrane"/>
    <property type="evidence" value="ECO:0007669"/>
    <property type="project" value="UniProtKB-SubCell"/>
</dbReference>